<accession>A0A6G1WQT5</accession>
<sequence>MLLTFPVAQLRDLLKSAEASWPKGQRALWHQDAPEPGFWLRCDYGVYLMHNANLDAGEKSAVVHALEHNPETMPFSLWLDEKASYGCINEVEFIAAEVIRNAVANDSPLLLHVTAGQYPGRMLIRIV</sequence>
<dbReference type="AlphaFoldDB" id="A0A6G1WQT5"/>
<evidence type="ECO:0000313" key="1">
    <source>
        <dbReference type="EMBL" id="MQW72023.1"/>
    </source>
</evidence>
<protein>
    <submittedName>
        <fullName evidence="1">DUF3085 domain-containing protein</fullName>
    </submittedName>
</protein>
<gene>
    <name evidence="1" type="ORF">GHJ91_23410</name>
</gene>
<dbReference type="Pfam" id="PF11284">
    <property type="entry name" value="DUF3085"/>
    <property type="match status" value="1"/>
</dbReference>
<comment type="caution">
    <text evidence="1">The sequence shown here is derived from an EMBL/GenBank/DDBJ whole genome shotgun (WGS) entry which is preliminary data.</text>
</comment>
<organism evidence="1">
    <name type="scientific">Sinorhizobium medicae</name>
    <dbReference type="NCBI Taxonomy" id="110321"/>
    <lineage>
        <taxon>Bacteria</taxon>
        <taxon>Pseudomonadati</taxon>
        <taxon>Pseudomonadota</taxon>
        <taxon>Alphaproteobacteria</taxon>
        <taxon>Hyphomicrobiales</taxon>
        <taxon>Rhizobiaceae</taxon>
        <taxon>Sinorhizobium/Ensifer group</taxon>
        <taxon>Sinorhizobium</taxon>
    </lineage>
</organism>
<proteinExistence type="predicted"/>
<reference evidence="1" key="1">
    <citation type="journal article" date="2013" name="Genome Biol.">
        <title>Comparative genomics of the core and accessory genomes of 48 Sinorhizobium strains comprising five genospecies.</title>
        <authorList>
            <person name="Sugawara M."/>
            <person name="Epstein B."/>
            <person name="Badgley B.D."/>
            <person name="Unno T."/>
            <person name="Xu L."/>
            <person name="Reese J."/>
            <person name="Gyaneshwar P."/>
            <person name="Denny R."/>
            <person name="Mudge J."/>
            <person name="Bharti A.K."/>
            <person name="Farmer A.D."/>
            <person name="May G.D."/>
            <person name="Woodward J.E."/>
            <person name="Medigue C."/>
            <person name="Vallenet D."/>
            <person name="Lajus A."/>
            <person name="Rouy Z."/>
            <person name="Martinez-Vaz B."/>
            <person name="Tiffin P."/>
            <person name="Young N.D."/>
            <person name="Sadowsky M.J."/>
        </authorList>
    </citation>
    <scope>NUCLEOTIDE SEQUENCE</scope>
    <source>
        <strain evidence="1">M1</strain>
    </source>
</reference>
<dbReference type="EMBL" id="WISB01000125">
    <property type="protein sequence ID" value="MQW72023.1"/>
    <property type="molecule type" value="Genomic_DNA"/>
</dbReference>
<name>A0A6G1WQT5_9HYPH</name>
<dbReference type="RefSeq" id="WP_018207993.1">
    <property type="nucleotide sequence ID" value="NZ_NBUD01000093.1"/>
</dbReference>
<dbReference type="InterPro" id="IPR021436">
    <property type="entry name" value="DUF3085"/>
</dbReference>